<dbReference type="RefSeq" id="YP_009392456.1">
    <property type="nucleotide sequence ID" value="NC_035263.1"/>
</dbReference>
<dbReference type="AlphaFoldDB" id="A0A1Z1M4N0"/>
<keyword evidence="1" id="KW-0150">Chloroplast</keyword>
<accession>A0A1Z1M4N0</accession>
<protein>
    <submittedName>
        <fullName evidence="1">Uncharacterized protein</fullName>
    </submittedName>
</protein>
<reference evidence="1" key="1">
    <citation type="journal article" date="2017" name="J. Phycol.">
        <title>Analysis of chloroplast genomes and a supermatrix inform reclassification of the Rhodomelaceae (Rhodophyta).</title>
        <authorList>
            <person name="Diaz-Tapia P."/>
            <person name="Maggs C.A."/>
            <person name="West J.A."/>
            <person name="Verbruggen H."/>
        </authorList>
    </citation>
    <scope>NUCLEOTIDE SEQUENCE</scope>
    <source>
        <strain evidence="1">JW3046</strain>
    </source>
</reference>
<geneLocation type="chloroplast" evidence="1"/>
<evidence type="ECO:0000313" key="1">
    <source>
        <dbReference type="EMBL" id="ARW61018.1"/>
    </source>
</evidence>
<sequence>MYSYLQDFYKAEDSNENIDNFDILNSIEKDNTPIGWSSICFDETIHFYSDILTKRVKE</sequence>
<keyword evidence="1" id="KW-0934">Plastid</keyword>
<gene>
    <name evidence="1" type="primary">ConsOrf1</name>
</gene>
<name>A0A1Z1M4N0_9FLOR</name>
<dbReference type="GeneID" id="33353993"/>
<dbReference type="EMBL" id="MF101416">
    <property type="protein sequence ID" value="ARW61018.1"/>
    <property type="molecule type" value="Genomic_DNA"/>
</dbReference>
<proteinExistence type="predicted"/>
<organism evidence="1">
    <name type="scientific">Caloglossa monosticha</name>
    <dbReference type="NCBI Taxonomy" id="76906"/>
    <lineage>
        <taxon>Eukaryota</taxon>
        <taxon>Rhodophyta</taxon>
        <taxon>Florideophyceae</taxon>
        <taxon>Rhodymeniophycidae</taxon>
        <taxon>Ceramiales</taxon>
        <taxon>Delesseriaceae</taxon>
        <taxon>Caloglossa</taxon>
    </lineage>
</organism>